<evidence type="ECO:0000313" key="2">
    <source>
        <dbReference type="EMBL" id="EKX40657.1"/>
    </source>
</evidence>
<sequence>MEATNDSRFHAIEASNNPPSRKMSTGSDTSQMSIQSSRSSSSLLLTQRKAVNDMTPAEHAFTILHQVQVQHGIESFAKVHESPSAIVENKEYAKVRFEDNR</sequence>
<organism evidence="2">
    <name type="scientific">Guillardia theta (strain CCMP2712)</name>
    <name type="common">Cryptophyte</name>
    <dbReference type="NCBI Taxonomy" id="905079"/>
    <lineage>
        <taxon>Eukaryota</taxon>
        <taxon>Cryptophyceae</taxon>
        <taxon>Pyrenomonadales</taxon>
        <taxon>Geminigeraceae</taxon>
        <taxon>Guillardia</taxon>
    </lineage>
</organism>
<dbReference type="Proteomes" id="UP000011087">
    <property type="component" value="Unassembled WGS sequence"/>
</dbReference>
<gene>
    <name evidence="2" type="ORF">GUITHDRAFT_113191</name>
</gene>
<dbReference type="PaxDb" id="55529-EKX40657"/>
<reference evidence="3" key="3">
    <citation type="submission" date="2016-03" db="UniProtKB">
        <authorList>
            <consortium name="EnsemblProtists"/>
        </authorList>
    </citation>
    <scope>IDENTIFICATION</scope>
</reference>
<feature type="region of interest" description="Disordered" evidence="1">
    <location>
        <begin position="1"/>
        <end position="43"/>
    </location>
</feature>
<dbReference type="AlphaFoldDB" id="L1IX16"/>
<name>L1IX16_GUITC</name>
<feature type="compositionally biased region" description="Low complexity" evidence="1">
    <location>
        <begin position="27"/>
        <end position="43"/>
    </location>
</feature>
<protein>
    <submittedName>
        <fullName evidence="2 3">Uncharacterized protein</fullName>
    </submittedName>
</protein>
<evidence type="ECO:0000313" key="3">
    <source>
        <dbReference type="EnsemblProtists" id="EKX40657"/>
    </source>
</evidence>
<feature type="compositionally biased region" description="Polar residues" evidence="1">
    <location>
        <begin position="14"/>
        <end position="26"/>
    </location>
</feature>
<reference evidence="2 4" key="1">
    <citation type="journal article" date="2012" name="Nature">
        <title>Algal genomes reveal evolutionary mosaicism and the fate of nucleomorphs.</title>
        <authorList>
            <consortium name="DOE Joint Genome Institute"/>
            <person name="Curtis B.A."/>
            <person name="Tanifuji G."/>
            <person name="Burki F."/>
            <person name="Gruber A."/>
            <person name="Irimia M."/>
            <person name="Maruyama S."/>
            <person name="Arias M.C."/>
            <person name="Ball S.G."/>
            <person name="Gile G.H."/>
            <person name="Hirakawa Y."/>
            <person name="Hopkins J.F."/>
            <person name="Kuo A."/>
            <person name="Rensing S.A."/>
            <person name="Schmutz J."/>
            <person name="Symeonidi A."/>
            <person name="Elias M."/>
            <person name="Eveleigh R.J."/>
            <person name="Herman E.K."/>
            <person name="Klute M.J."/>
            <person name="Nakayama T."/>
            <person name="Obornik M."/>
            <person name="Reyes-Prieto A."/>
            <person name="Armbrust E.V."/>
            <person name="Aves S.J."/>
            <person name="Beiko R.G."/>
            <person name="Coutinho P."/>
            <person name="Dacks J.B."/>
            <person name="Durnford D.G."/>
            <person name="Fast N.M."/>
            <person name="Green B.R."/>
            <person name="Grisdale C.J."/>
            <person name="Hempel F."/>
            <person name="Henrissat B."/>
            <person name="Hoppner M.P."/>
            <person name="Ishida K."/>
            <person name="Kim E."/>
            <person name="Koreny L."/>
            <person name="Kroth P.G."/>
            <person name="Liu Y."/>
            <person name="Malik S.B."/>
            <person name="Maier U.G."/>
            <person name="McRose D."/>
            <person name="Mock T."/>
            <person name="Neilson J.A."/>
            <person name="Onodera N.T."/>
            <person name="Poole A.M."/>
            <person name="Pritham E.J."/>
            <person name="Richards T.A."/>
            <person name="Rocap G."/>
            <person name="Roy S.W."/>
            <person name="Sarai C."/>
            <person name="Schaack S."/>
            <person name="Shirato S."/>
            <person name="Slamovits C.H."/>
            <person name="Spencer D.F."/>
            <person name="Suzuki S."/>
            <person name="Worden A.Z."/>
            <person name="Zauner S."/>
            <person name="Barry K."/>
            <person name="Bell C."/>
            <person name="Bharti A.K."/>
            <person name="Crow J.A."/>
            <person name="Grimwood J."/>
            <person name="Kramer R."/>
            <person name="Lindquist E."/>
            <person name="Lucas S."/>
            <person name="Salamov A."/>
            <person name="McFadden G.I."/>
            <person name="Lane C.E."/>
            <person name="Keeling P.J."/>
            <person name="Gray M.W."/>
            <person name="Grigoriev I.V."/>
            <person name="Archibald J.M."/>
        </authorList>
    </citation>
    <scope>NUCLEOTIDE SEQUENCE</scope>
    <source>
        <strain evidence="2 4">CCMP2712</strain>
    </source>
</reference>
<dbReference type="EMBL" id="JH993029">
    <property type="protein sequence ID" value="EKX40657.1"/>
    <property type="molecule type" value="Genomic_DNA"/>
</dbReference>
<accession>L1IX16</accession>
<feature type="compositionally biased region" description="Basic and acidic residues" evidence="1">
    <location>
        <begin position="1"/>
        <end position="11"/>
    </location>
</feature>
<dbReference type="HOGENOM" id="CLU_2297069_0_0_1"/>
<proteinExistence type="predicted"/>
<dbReference type="RefSeq" id="XP_005827637.1">
    <property type="nucleotide sequence ID" value="XM_005827580.1"/>
</dbReference>
<dbReference type="KEGG" id="gtt:GUITHDRAFT_113191"/>
<evidence type="ECO:0000313" key="4">
    <source>
        <dbReference type="Proteomes" id="UP000011087"/>
    </source>
</evidence>
<evidence type="ECO:0000256" key="1">
    <source>
        <dbReference type="SAM" id="MobiDB-lite"/>
    </source>
</evidence>
<dbReference type="EnsemblProtists" id="EKX40657">
    <property type="protein sequence ID" value="EKX40657"/>
    <property type="gene ID" value="GUITHDRAFT_113191"/>
</dbReference>
<keyword evidence="4" id="KW-1185">Reference proteome</keyword>
<dbReference type="GeneID" id="17297284"/>
<reference evidence="4" key="2">
    <citation type="submission" date="2012-11" db="EMBL/GenBank/DDBJ databases">
        <authorList>
            <person name="Kuo A."/>
            <person name="Curtis B.A."/>
            <person name="Tanifuji G."/>
            <person name="Burki F."/>
            <person name="Gruber A."/>
            <person name="Irimia M."/>
            <person name="Maruyama S."/>
            <person name="Arias M.C."/>
            <person name="Ball S.G."/>
            <person name="Gile G.H."/>
            <person name="Hirakawa Y."/>
            <person name="Hopkins J.F."/>
            <person name="Rensing S.A."/>
            <person name="Schmutz J."/>
            <person name="Symeonidi A."/>
            <person name="Elias M."/>
            <person name="Eveleigh R.J."/>
            <person name="Herman E.K."/>
            <person name="Klute M.J."/>
            <person name="Nakayama T."/>
            <person name="Obornik M."/>
            <person name="Reyes-Prieto A."/>
            <person name="Armbrust E.V."/>
            <person name="Aves S.J."/>
            <person name="Beiko R.G."/>
            <person name="Coutinho P."/>
            <person name="Dacks J.B."/>
            <person name="Durnford D.G."/>
            <person name="Fast N.M."/>
            <person name="Green B.R."/>
            <person name="Grisdale C."/>
            <person name="Hempe F."/>
            <person name="Henrissat B."/>
            <person name="Hoppner M.P."/>
            <person name="Ishida K.-I."/>
            <person name="Kim E."/>
            <person name="Koreny L."/>
            <person name="Kroth P.G."/>
            <person name="Liu Y."/>
            <person name="Malik S.-B."/>
            <person name="Maier U.G."/>
            <person name="McRose D."/>
            <person name="Mock T."/>
            <person name="Neilson J.A."/>
            <person name="Onodera N.T."/>
            <person name="Poole A.M."/>
            <person name="Pritham E.J."/>
            <person name="Richards T.A."/>
            <person name="Rocap G."/>
            <person name="Roy S.W."/>
            <person name="Sarai C."/>
            <person name="Schaack S."/>
            <person name="Shirato S."/>
            <person name="Slamovits C.H."/>
            <person name="Spencer D.F."/>
            <person name="Suzuki S."/>
            <person name="Worden A.Z."/>
            <person name="Zauner S."/>
            <person name="Barry K."/>
            <person name="Bell C."/>
            <person name="Bharti A.K."/>
            <person name="Crow J.A."/>
            <person name="Grimwood J."/>
            <person name="Kramer R."/>
            <person name="Lindquist E."/>
            <person name="Lucas S."/>
            <person name="Salamov A."/>
            <person name="McFadden G.I."/>
            <person name="Lane C.E."/>
            <person name="Keeling P.J."/>
            <person name="Gray M.W."/>
            <person name="Grigoriev I.V."/>
            <person name="Archibald J.M."/>
        </authorList>
    </citation>
    <scope>NUCLEOTIDE SEQUENCE</scope>
    <source>
        <strain evidence="4">CCMP2712</strain>
    </source>
</reference>